<proteinExistence type="predicted"/>
<keyword evidence="2" id="KW-1185">Reference proteome</keyword>
<dbReference type="EMBL" id="JABACJ020000009">
    <property type="protein sequence ID" value="MBU3876426.1"/>
    <property type="molecule type" value="Genomic_DNA"/>
</dbReference>
<evidence type="ECO:0000313" key="2">
    <source>
        <dbReference type="Proteomes" id="UP000723714"/>
    </source>
</evidence>
<dbReference type="Pfam" id="PF12675">
    <property type="entry name" value="DUF3795"/>
    <property type="match status" value="1"/>
</dbReference>
<name>A0ABS6D4N7_9FIRM</name>
<evidence type="ECO:0000313" key="1">
    <source>
        <dbReference type="EMBL" id="MBU3876426.1"/>
    </source>
</evidence>
<comment type="caution">
    <text evidence="1">The sequence shown here is derived from an EMBL/GenBank/DDBJ whole genome shotgun (WGS) entry which is preliminary data.</text>
</comment>
<dbReference type="RefSeq" id="WP_216241751.1">
    <property type="nucleotide sequence ID" value="NZ_JABACJ020000009.1"/>
</dbReference>
<organism evidence="1 2">
    <name type="scientific">Faecalicatena faecalis</name>
    <dbReference type="NCBI Taxonomy" id="2726362"/>
    <lineage>
        <taxon>Bacteria</taxon>
        <taxon>Bacillati</taxon>
        <taxon>Bacillota</taxon>
        <taxon>Clostridia</taxon>
        <taxon>Lachnospirales</taxon>
        <taxon>Lachnospiraceae</taxon>
        <taxon>Faecalicatena</taxon>
    </lineage>
</organism>
<dbReference type="Proteomes" id="UP000723714">
    <property type="component" value="Unassembled WGS sequence"/>
</dbReference>
<dbReference type="InterPro" id="IPR024227">
    <property type="entry name" value="DUF3795"/>
</dbReference>
<accession>A0ABS6D4N7</accession>
<sequence length="119" mass="13572">MKKIIAYCGLICSECPVYIATQTGNEELKEQLARDYSTDTCKFEKNDMTCTGCHSINGVNEKMCVDCPMRKCGMEKKVSHCAECNDYPCQYIEDYVPIESDNRKVLEELAKQSKESDCR</sequence>
<gene>
    <name evidence="1" type="ORF">HGO97_011455</name>
</gene>
<protein>
    <submittedName>
        <fullName evidence="1">DUF3795 domain-containing protein</fullName>
    </submittedName>
</protein>
<reference evidence="1 2" key="1">
    <citation type="submission" date="2021-06" db="EMBL/GenBank/DDBJ databases">
        <title>Faecalicatena sp. nov. isolated from porcine feces.</title>
        <authorList>
            <person name="Oh B.S."/>
            <person name="Lee J.H."/>
        </authorList>
    </citation>
    <scope>NUCLEOTIDE SEQUENCE [LARGE SCALE GENOMIC DNA]</scope>
    <source>
        <strain evidence="1 2">AGMB00832</strain>
    </source>
</reference>